<dbReference type="InterPro" id="IPR016169">
    <property type="entry name" value="FAD-bd_PCMH_sub2"/>
</dbReference>
<dbReference type="SUPFAM" id="SSF56176">
    <property type="entry name" value="FAD-binding/transporter-associated domain-like"/>
    <property type="match status" value="1"/>
</dbReference>
<dbReference type="PANTHER" id="PTHR42973:SF39">
    <property type="entry name" value="FAD-BINDING PCMH-TYPE DOMAIN-CONTAINING PROTEIN"/>
    <property type="match status" value="1"/>
</dbReference>
<dbReference type="InterPro" id="IPR016166">
    <property type="entry name" value="FAD-bd_PCMH"/>
</dbReference>
<evidence type="ECO:0000313" key="9">
    <source>
        <dbReference type="Proteomes" id="UP000233786"/>
    </source>
</evidence>
<dbReference type="OrthoDB" id="545125at2"/>
<comment type="caution">
    <text evidence="8">The sequence shown here is derived from an EMBL/GenBank/DDBJ whole genome shotgun (WGS) entry which is preliminary data.</text>
</comment>
<dbReference type="Proteomes" id="UP000233786">
    <property type="component" value="Unassembled WGS sequence"/>
</dbReference>
<evidence type="ECO:0000256" key="4">
    <source>
        <dbReference type="ARBA" id="ARBA00022827"/>
    </source>
</evidence>
<dbReference type="PANTHER" id="PTHR42973">
    <property type="entry name" value="BINDING OXIDOREDUCTASE, PUTATIVE (AFU_ORTHOLOGUE AFUA_1G17690)-RELATED"/>
    <property type="match status" value="1"/>
</dbReference>
<comment type="cofactor">
    <cofactor evidence="1">
        <name>FAD</name>
        <dbReference type="ChEBI" id="CHEBI:57692"/>
    </cofactor>
</comment>
<evidence type="ECO:0000256" key="3">
    <source>
        <dbReference type="ARBA" id="ARBA00022630"/>
    </source>
</evidence>
<evidence type="ECO:0000256" key="6">
    <source>
        <dbReference type="SAM" id="SignalP"/>
    </source>
</evidence>
<dbReference type="InterPro" id="IPR006094">
    <property type="entry name" value="Oxid_FAD_bind_N"/>
</dbReference>
<evidence type="ECO:0000259" key="7">
    <source>
        <dbReference type="PROSITE" id="PS51387"/>
    </source>
</evidence>
<sequence>MSALSRRNLLTWTAALGGSVAVASRTEALAAPPAPQQPVGPAAGPAITVGPTDVRFAGLTRGQNQRFASNPESVCLPVTTEQVVAAVGAAVRRGKRVAVRSGGHCYEDFVDHPDVRVLIDMTQMTAIAHDTRMNAIMVEAGAELGDVYDTLYKRWGICLPGGSCYTVGVGGHVTGSGYGPLSRRHGYISDHVHAVEVVVVDASGKARAVVATRAANDPNRELWWAHTGGGGGGFGVVTRFWFRSPDATGTDPAKLLPTPPREAWIHRREWAWDQMTPKRFARLLRNYGTWLERNSGPDSPYTGLFSRLELTTRAYGPFHLVVQIDAGLPNAKRLLNDFLNAVGEGVGVTPTVTDHRKLPWLHATGWPGMWMSNPTDRYKYKSSYHRKGFTDGQIAALYEQLTNTDYAQLPFVVSIASFGGKVNTLPADATANPHRDSVMKLLWGTAWQAAADDDRHVGWHQRFYQAVYRDTGGVPVPNDVTDGCFINYCDIDISDPAWNSSGVPWHDLYFKGNYPRLQQVKKAYDPGDVFKHSQSIRLP</sequence>
<dbReference type="Gene3D" id="3.30.465.10">
    <property type="match status" value="1"/>
</dbReference>
<keyword evidence="4" id="KW-0274">FAD</keyword>
<name>A0A2N3YAG7_SACSN</name>
<dbReference type="InterPro" id="IPR012951">
    <property type="entry name" value="BBE"/>
</dbReference>
<feature type="chain" id="PRO_5014665554" evidence="6">
    <location>
        <begin position="31"/>
        <end position="539"/>
    </location>
</feature>
<dbReference type="GO" id="GO:0071949">
    <property type="term" value="F:FAD binding"/>
    <property type="evidence" value="ECO:0007669"/>
    <property type="project" value="InterPro"/>
</dbReference>
<protein>
    <submittedName>
        <fullName evidence="8">FAD/FMN-containing dehydrogenase</fullName>
    </submittedName>
</protein>
<keyword evidence="9" id="KW-1185">Reference proteome</keyword>
<keyword evidence="3" id="KW-0285">Flavoprotein</keyword>
<keyword evidence="5" id="KW-0560">Oxidoreductase</keyword>
<evidence type="ECO:0000256" key="5">
    <source>
        <dbReference type="ARBA" id="ARBA00023002"/>
    </source>
</evidence>
<dbReference type="Pfam" id="PF08031">
    <property type="entry name" value="BBE"/>
    <property type="match status" value="1"/>
</dbReference>
<dbReference type="EMBL" id="PJNB01000001">
    <property type="protein sequence ID" value="PKW19873.1"/>
    <property type="molecule type" value="Genomic_DNA"/>
</dbReference>
<reference evidence="8" key="1">
    <citation type="submission" date="2017-12" db="EMBL/GenBank/DDBJ databases">
        <title>Sequencing the genomes of 1000 Actinobacteria strains.</title>
        <authorList>
            <person name="Klenk H.-P."/>
        </authorList>
    </citation>
    <scope>NUCLEOTIDE SEQUENCE [LARGE SCALE GENOMIC DNA]</scope>
    <source>
        <strain evidence="8">DSM 44228</strain>
    </source>
</reference>
<evidence type="ECO:0000256" key="1">
    <source>
        <dbReference type="ARBA" id="ARBA00001974"/>
    </source>
</evidence>
<dbReference type="PROSITE" id="PS51387">
    <property type="entry name" value="FAD_PCMH"/>
    <property type="match status" value="1"/>
</dbReference>
<evidence type="ECO:0000256" key="2">
    <source>
        <dbReference type="ARBA" id="ARBA00005466"/>
    </source>
</evidence>
<dbReference type="InterPro" id="IPR006311">
    <property type="entry name" value="TAT_signal"/>
</dbReference>
<evidence type="ECO:0000313" key="8">
    <source>
        <dbReference type="EMBL" id="PKW19873.1"/>
    </source>
</evidence>
<comment type="similarity">
    <text evidence="2">Belongs to the oxygen-dependent FAD-linked oxidoreductase family.</text>
</comment>
<dbReference type="Gene3D" id="3.40.462.20">
    <property type="match status" value="1"/>
</dbReference>
<dbReference type="AlphaFoldDB" id="A0A2N3YAG7"/>
<dbReference type="RefSeq" id="WP_010304929.1">
    <property type="nucleotide sequence ID" value="NZ_CP061007.1"/>
</dbReference>
<accession>A0A2N3YAG7</accession>
<proteinExistence type="inferred from homology"/>
<gene>
    <name evidence="8" type="ORF">A8926_8076</name>
</gene>
<organism evidence="8 9">
    <name type="scientific">Saccharopolyspora spinosa</name>
    <dbReference type="NCBI Taxonomy" id="60894"/>
    <lineage>
        <taxon>Bacteria</taxon>
        <taxon>Bacillati</taxon>
        <taxon>Actinomycetota</taxon>
        <taxon>Actinomycetes</taxon>
        <taxon>Pseudonocardiales</taxon>
        <taxon>Pseudonocardiaceae</taxon>
        <taxon>Saccharopolyspora</taxon>
    </lineage>
</organism>
<dbReference type="InterPro" id="IPR050416">
    <property type="entry name" value="FAD-linked_Oxidoreductase"/>
</dbReference>
<feature type="signal peptide" evidence="6">
    <location>
        <begin position="1"/>
        <end position="30"/>
    </location>
</feature>
<feature type="domain" description="FAD-binding PCMH-type" evidence="7">
    <location>
        <begin position="67"/>
        <end position="247"/>
    </location>
</feature>
<dbReference type="Pfam" id="PF01565">
    <property type="entry name" value="FAD_binding_4"/>
    <property type="match status" value="1"/>
</dbReference>
<dbReference type="GO" id="GO:0016491">
    <property type="term" value="F:oxidoreductase activity"/>
    <property type="evidence" value="ECO:0007669"/>
    <property type="project" value="UniProtKB-KW"/>
</dbReference>
<dbReference type="PROSITE" id="PS51318">
    <property type="entry name" value="TAT"/>
    <property type="match status" value="1"/>
</dbReference>
<keyword evidence="6" id="KW-0732">Signal</keyword>
<dbReference type="InterPro" id="IPR036318">
    <property type="entry name" value="FAD-bd_PCMH-like_sf"/>
</dbReference>